<reference evidence="1 2" key="1">
    <citation type="submission" date="2018-10" db="EMBL/GenBank/DDBJ databases">
        <title>Draft genome of Mycobacterium hodleri strain B.</title>
        <authorList>
            <person name="Amande T.J."/>
            <person name="Mcgenity T.J."/>
        </authorList>
    </citation>
    <scope>NUCLEOTIDE SEQUENCE [LARGE SCALE GENOMIC DNA]</scope>
    <source>
        <strain evidence="1 2">B</strain>
    </source>
</reference>
<proteinExistence type="predicted"/>
<name>A0A544W7T8_9MYCO</name>
<evidence type="ECO:0000313" key="1">
    <source>
        <dbReference type="EMBL" id="TQR88297.1"/>
    </source>
</evidence>
<dbReference type="Gene3D" id="1.10.3300.10">
    <property type="entry name" value="Jann2411-like domain"/>
    <property type="match status" value="1"/>
</dbReference>
<keyword evidence="2" id="KW-1185">Reference proteome</keyword>
<sequence length="203" mass="21781">MTNATFPSTLLQYPSAPESEWAATARYGVRPAPDGLALVQDFLNTRAGATTGIDLLGNANHANAWAGPAVHAWGARRGVAVLPPTMTEGDAKELGSVRDALDDALAGHGFSTTHQTLDVHLATTDAGAVLWTPTGHGWRWLASAIFAEILLSQHAENWPRIKQCRNAACRATIYDSTWDNSAVWHNRSTCELPIASLRTATND</sequence>
<dbReference type="Proteomes" id="UP000315759">
    <property type="component" value="Unassembled WGS sequence"/>
</dbReference>
<organism evidence="1 2">
    <name type="scientific">Mycolicibacterium hodleri</name>
    <dbReference type="NCBI Taxonomy" id="49897"/>
    <lineage>
        <taxon>Bacteria</taxon>
        <taxon>Bacillati</taxon>
        <taxon>Actinomycetota</taxon>
        <taxon>Actinomycetes</taxon>
        <taxon>Mycobacteriales</taxon>
        <taxon>Mycobacteriaceae</taxon>
        <taxon>Mycolicibacterium</taxon>
    </lineage>
</organism>
<dbReference type="SUPFAM" id="SSF160904">
    <property type="entry name" value="Jann2411-like"/>
    <property type="match status" value="1"/>
</dbReference>
<protein>
    <submittedName>
        <fullName evidence="1">Peptide chain release factor 2</fullName>
    </submittedName>
</protein>
<dbReference type="EMBL" id="VIFX01000002">
    <property type="protein sequence ID" value="TQR88297.1"/>
    <property type="molecule type" value="Genomic_DNA"/>
</dbReference>
<dbReference type="InterPro" id="IPR023286">
    <property type="entry name" value="ABATE_dom_sf"/>
</dbReference>
<comment type="caution">
    <text evidence="1">The sequence shown here is derived from an EMBL/GenBank/DDBJ whole genome shotgun (WGS) entry which is preliminary data.</text>
</comment>
<gene>
    <name evidence="1" type="ORF">D8S82_01940</name>
</gene>
<dbReference type="RefSeq" id="WP_142550329.1">
    <property type="nucleotide sequence ID" value="NZ_VIFX01000002.1"/>
</dbReference>
<accession>A0A544W7T8</accession>
<dbReference type="AlphaFoldDB" id="A0A544W7T8"/>
<evidence type="ECO:0000313" key="2">
    <source>
        <dbReference type="Proteomes" id="UP000315759"/>
    </source>
</evidence>